<dbReference type="Gene3D" id="2.40.160.210">
    <property type="entry name" value="Acyl-CoA thioesterase, double hotdog domain"/>
    <property type="match status" value="1"/>
</dbReference>
<dbReference type="InterPro" id="IPR042171">
    <property type="entry name" value="Acyl-CoA_hotdog"/>
</dbReference>
<keyword evidence="5" id="KW-0413">Isomerase</keyword>
<dbReference type="InterPro" id="IPR003703">
    <property type="entry name" value="Acyl_CoA_thio"/>
</dbReference>
<dbReference type="GO" id="GO:0006637">
    <property type="term" value="P:acyl-CoA metabolic process"/>
    <property type="evidence" value="ECO:0007669"/>
    <property type="project" value="InterPro"/>
</dbReference>
<dbReference type="PANTHER" id="PTHR11066:SF35">
    <property type="entry name" value="ACYL-COA THIOESTERASE II"/>
    <property type="match status" value="1"/>
</dbReference>
<dbReference type="InterPro" id="IPR049450">
    <property type="entry name" value="ACOT8-like_C"/>
</dbReference>
<evidence type="ECO:0000313" key="6">
    <source>
        <dbReference type="Proteomes" id="UP000245768"/>
    </source>
</evidence>
<evidence type="ECO:0000259" key="3">
    <source>
        <dbReference type="Pfam" id="PF13622"/>
    </source>
</evidence>
<dbReference type="AlphaFoldDB" id="A0A316YIR3"/>
<dbReference type="InterPro" id="IPR029069">
    <property type="entry name" value="HotDog_dom_sf"/>
</dbReference>
<feature type="domain" description="Acyl-CoA thioesterase-like C-terminal" evidence="4">
    <location>
        <begin position="241"/>
        <end position="323"/>
    </location>
</feature>
<organism evidence="5 6">
    <name type="scientific">Acaromyces ingoldii</name>
    <dbReference type="NCBI Taxonomy" id="215250"/>
    <lineage>
        <taxon>Eukaryota</taxon>
        <taxon>Fungi</taxon>
        <taxon>Dikarya</taxon>
        <taxon>Basidiomycota</taxon>
        <taxon>Ustilaginomycotina</taxon>
        <taxon>Exobasidiomycetes</taxon>
        <taxon>Exobasidiales</taxon>
        <taxon>Cryptobasidiaceae</taxon>
        <taxon>Acaromyces</taxon>
    </lineage>
</organism>
<dbReference type="GO" id="GO:0016853">
    <property type="term" value="F:isomerase activity"/>
    <property type="evidence" value="ECO:0007669"/>
    <property type="project" value="UniProtKB-KW"/>
</dbReference>
<dbReference type="EMBL" id="KZ819637">
    <property type="protein sequence ID" value="PWN89071.1"/>
    <property type="molecule type" value="Genomic_DNA"/>
</dbReference>
<dbReference type="InParanoid" id="A0A316YIR3"/>
<evidence type="ECO:0000256" key="2">
    <source>
        <dbReference type="ARBA" id="ARBA00022801"/>
    </source>
</evidence>
<dbReference type="SUPFAM" id="SSF54637">
    <property type="entry name" value="Thioesterase/thiol ester dehydrase-isomerase"/>
    <property type="match status" value="2"/>
</dbReference>
<dbReference type="Pfam" id="PF13622">
    <property type="entry name" value="4HBT_3"/>
    <property type="match status" value="1"/>
</dbReference>
<sequence length="336" mass="37061">MTQYSLDSISALRRLGDNRFQSINLPFWMANSSSKMAYGGCAMVLSINAAAQTVSAGQDKHIYSVLGTFLGPTRTDMPIELHVQEVRETRTFSTRFVVASQQGRSCLSVTVDFIQAPSPSATALLPDFSLEAPQLTHYSKTQPERERISGLIQQGRLPKGFDKVHFKTFAPMDGVAPDTRTVPESVLAQTLSGYITDVKTTQDDLKLVDRRSYWWQRTPSNLSLGAHGEVLYAPTMSTATAMLYCFVLDGASSFVAPVHSRVRLDTISAASSLDFAYRIHGAPIEPGKWYAKEIAVQVGACERTYIEARLWEEDTGRLAATLTEATILRAKQPARL</sequence>
<evidence type="ECO:0000256" key="1">
    <source>
        <dbReference type="ARBA" id="ARBA00006538"/>
    </source>
</evidence>
<dbReference type="STRING" id="215250.A0A316YIR3"/>
<dbReference type="Pfam" id="PF20789">
    <property type="entry name" value="4HBT_3C"/>
    <property type="match status" value="1"/>
</dbReference>
<keyword evidence="2" id="KW-0378">Hydrolase</keyword>
<evidence type="ECO:0000259" key="4">
    <source>
        <dbReference type="Pfam" id="PF20789"/>
    </source>
</evidence>
<dbReference type="GO" id="GO:0047617">
    <property type="term" value="F:fatty acyl-CoA hydrolase activity"/>
    <property type="evidence" value="ECO:0007669"/>
    <property type="project" value="InterPro"/>
</dbReference>
<dbReference type="GO" id="GO:0005782">
    <property type="term" value="C:peroxisomal matrix"/>
    <property type="evidence" value="ECO:0007669"/>
    <property type="project" value="UniProtKB-SubCell"/>
</dbReference>
<reference evidence="5 6" key="1">
    <citation type="journal article" date="2018" name="Mol. Biol. Evol.">
        <title>Broad Genomic Sampling Reveals a Smut Pathogenic Ancestry of the Fungal Clade Ustilaginomycotina.</title>
        <authorList>
            <person name="Kijpornyongpan T."/>
            <person name="Mondo S.J."/>
            <person name="Barry K."/>
            <person name="Sandor L."/>
            <person name="Lee J."/>
            <person name="Lipzen A."/>
            <person name="Pangilinan J."/>
            <person name="LaButti K."/>
            <person name="Hainaut M."/>
            <person name="Henrissat B."/>
            <person name="Grigoriev I.V."/>
            <person name="Spatafora J.W."/>
            <person name="Aime M.C."/>
        </authorList>
    </citation>
    <scope>NUCLEOTIDE SEQUENCE [LARGE SCALE GENOMIC DNA]</scope>
    <source>
        <strain evidence="5 6">MCA 4198</strain>
    </source>
</reference>
<dbReference type="GO" id="GO:0009062">
    <property type="term" value="P:fatty acid catabolic process"/>
    <property type="evidence" value="ECO:0007669"/>
    <property type="project" value="TreeGrafter"/>
</dbReference>
<protein>
    <submittedName>
        <fullName evidence="5">Thioesterase/thiol ester dehydrase-isomerase</fullName>
    </submittedName>
</protein>
<dbReference type="OrthoDB" id="68328at2759"/>
<dbReference type="InterPro" id="IPR049449">
    <property type="entry name" value="TesB_ACOT8-like_N"/>
</dbReference>
<dbReference type="Proteomes" id="UP000245768">
    <property type="component" value="Unassembled WGS sequence"/>
</dbReference>
<comment type="similarity">
    <text evidence="1">Belongs to the C/M/P thioester hydrolase family.</text>
</comment>
<evidence type="ECO:0000313" key="5">
    <source>
        <dbReference type="EMBL" id="PWN89071.1"/>
    </source>
</evidence>
<name>A0A316YIR3_9BASI</name>
<dbReference type="CDD" id="cd03445">
    <property type="entry name" value="Thioesterase_II_repeat2"/>
    <property type="match status" value="1"/>
</dbReference>
<gene>
    <name evidence="5" type="ORF">FA10DRAFT_267677</name>
</gene>
<dbReference type="PANTHER" id="PTHR11066">
    <property type="entry name" value="ACYL-COA THIOESTERASE"/>
    <property type="match status" value="1"/>
</dbReference>
<feature type="domain" description="Acyl-CoA thioesterase-like N-terminal HotDog" evidence="3">
    <location>
        <begin position="34"/>
        <end position="113"/>
    </location>
</feature>
<accession>A0A316YIR3</accession>
<keyword evidence="6" id="KW-1185">Reference proteome</keyword>
<proteinExistence type="inferred from homology"/>
<dbReference type="RefSeq" id="XP_025376269.1">
    <property type="nucleotide sequence ID" value="XM_025522008.1"/>
</dbReference>
<dbReference type="GeneID" id="37043924"/>